<gene>
    <name evidence="1" type="ORF">UFOVP699_145</name>
</gene>
<reference evidence="1" key="1">
    <citation type="submission" date="2020-04" db="EMBL/GenBank/DDBJ databases">
        <authorList>
            <person name="Chiriac C."/>
            <person name="Salcher M."/>
            <person name="Ghai R."/>
            <person name="Kavagutti S V."/>
        </authorList>
    </citation>
    <scope>NUCLEOTIDE SEQUENCE</scope>
</reference>
<name>A0A6J5NJ77_9CAUD</name>
<dbReference type="EMBL" id="LR796670">
    <property type="protein sequence ID" value="CAB4159409.1"/>
    <property type="molecule type" value="Genomic_DNA"/>
</dbReference>
<evidence type="ECO:0000313" key="1">
    <source>
        <dbReference type="EMBL" id="CAB4159409.1"/>
    </source>
</evidence>
<proteinExistence type="predicted"/>
<organism evidence="1">
    <name type="scientific">uncultured Caudovirales phage</name>
    <dbReference type="NCBI Taxonomy" id="2100421"/>
    <lineage>
        <taxon>Viruses</taxon>
        <taxon>Duplodnaviria</taxon>
        <taxon>Heunggongvirae</taxon>
        <taxon>Uroviricota</taxon>
        <taxon>Caudoviricetes</taxon>
        <taxon>Peduoviridae</taxon>
        <taxon>Maltschvirus</taxon>
        <taxon>Maltschvirus maltsch</taxon>
    </lineage>
</organism>
<sequence length="65" mass="7540">MEEAVDKILEIFYGIKQREDVRNLQVLHWSPNEGIISVRWQQGENTVTVKSMVDTAGNRIINQLK</sequence>
<protein>
    <submittedName>
        <fullName evidence="1">Uncharacterized protein</fullName>
    </submittedName>
</protein>
<accession>A0A6J5NJ77</accession>